<feature type="region of interest" description="Disordered" evidence="1">
    <location>
        <begin position="93"/>
        <end position="112"/>
    </location>
</feature>
<reference evidence="3" key="1">
    <citation type="journal article" date="2015" name="Sci. Rep.">
        <title>Tissue- and time-dependent transcription in Ixodes ricinus salivary glands and midguts when blood feeding on the vertebrate host.</title>
        <authorList>
            <person name="Kotsyfakis M."/>
            <person name="Schwarz A."/>
            <person name="Erhart J."/>
            <person name="Ribeiro J.M."/>
        </authorList>
    </citation>
    <scope>NUCLEOTIDE SEQUENCE</scope>
    <source>
        <tissue evidence="3">Salivary gland and midgut</tissue>
    </source>
</reference>
<evidence type="ECO:0000313" key="3">
    <source>
        <dbReference type="EMBL" id="JAB74248.1"/>
    </source>
</evidence>
<evidence type="ECO:0000256" key="2">
    <source>
        <dbReference type="SAM" id="SignalP"/>
    </source>
</evidence>
<accession>V5HL72</accession>
<proteinExistence type="evidence at transcript level"/>
<keyword evidence="2" id="KW-0732">Signal</keyword>
<dbReference type="EMBL" id="GANP01010220">
    <property type="protein sequence ID" value="JAB74248.1"/>
    <property type="molecule type" value="mRNA"/>
</dbReference>
<protein>
    <submittedName>
        <fullName evidence="3">Putative secreted protein</fullName>
    </submittedName>
</protein>
<organism evidence="3">
    <name type="scientific">Ixodes ricinus</name>
    <name type="common">Common tick</name>
    <name type="synonym">Acarus ricinus</name>
    <dbReference type="NCBI Taxonomy" id="34613"/>
    <lineage>
        <taxon>Eukaryota</taxon>
        <taxon>Metazoa</taxon>
        <taxon>Ecdysozoa</taxon>
        <taxon>Arthropoda</taxon>
        <taxon>Chelicerata</taxon>
        <taxon>Arachnida</taxon>
        <taxon>Acari</taxon>
        <taxon>Parasitiformes</taxon>
        <taxon>Ixodida</taxon>
        <taxon>Ixodoidea</taxon>
        <taxon>Ixodidae</taxon>
        <taxon>Ixodinae</taxon>
        <taxon>Ixodes</taxon>
    </lineage>
</organism>
<feature type="signal peptide" evidence="2">
    <location>
        <begin position="1"/>
        <end position="19"/>
    </location>
</feature>
<feature type="chain" id="PRO_5004735822" evidence="2">
    <location>
        <begin position="20"/>
        <end position="112"/>
    </location>
</feature>
<sequence length="112" mass="12516">MASCLTIVILGLFLAAITAGATRFQLWRQIGSAGDGRNPTWGVGEWTLYTCIEYSYACNCYKFKRDGTACRLPSHRYGACHGWELCAPDREFRQLTEEPSTPTTQTDPTTKN</sequence>
<dbReference type="AlphaFoldDB" id="V5HL72"/>
<name>V5HL72_IXORI</name>
<feature type="compositionally biased region" description="Low complexity" evidence="1">
    <location>
        <begin position="97"/>
        <end position="112"/>
    </location>
</feature>
<evidence type="ECO:0000256" key="1">
    <source>
        <dbReference type="SAM" id="MobiDB-lite"/>
    </source>
</evidence>